<evidence type="ECO:0000313" key="2">
    <source>
        <dbReference type="Proteomes" id="UP000254033"/>
    </source>
</evidence>
<proteinExistence type="predicted"/>
<dbReference type="EMBL" id="UGNY01000001">
    <property type="protein sequence ID" value="STX37486.1"/>
    <property type="molecule type" value="Genomic_DNA"/>
</dbReference>
<accession>A0A378IQH5</accession>
<evidence type="ECO:0000313" key="1">
    <source>
        <dbReference type="EMBL" id="STX37486.1"/>
    </source>
</evidence>
<dbReference type="RefSeq" id="WP_115174568.1">
    <property type="nucleotide sequence ID" value="NZ_UGNY01000001.1"/>
</dbReference>
<organism evidence="1 2">
    <name type="scientific">Legionella feeleii</name>
    <dbReference type="NCBI Taxonomy" id="453"/>
    <lineage>
        <taxon>Bacteria</taxon>
        <taxon>Pseudomonadati</taxon>
        <taxon>Pseudomonadota</taxon>
        <taxon>Gammaproteobacteria</taxon>
        <taxon>Legionellales</taxon>
        <taxon>Legionellaceae</taxon>
        <taxon>Legionella</taxon>
    </lineage>
</organism>
<reference evidence="1 2" key="1">
    <citation type="submission" date="2018-06" db="EMBL/GenBank/DDBJ databases">
        <authorList>
            <consortium name="Pathogen Informatics"/>
            <person name="Doyle S."/>
        </authorList>
    </citation>
    <scope>NUCLEOTIDE SEQUENCE [LARGE SCALE GENOMIC DNA]</scope>
    <source>
        <strain evidence="1 2">NCTC11978</strain>
    </source>
</reference>
<dbReference type="AlphaFoldDB" id="A0A378IQH5"/>
<sequence length="274" mass="31544">MKTAFIETSAINWLSDHAINAHTCNQIFATYKLTPVIGMDTIYELGRCFTTIPKRGSELFSWLNQLKPIYSCQRAILYSQELDNLLRGSSINALLGYYSEEILAKRIKDFSSGIFENIHEEFIAGRQFFWDDCREKLWNPNKVKQNLGLTFKNYLHHCLKQIETNISILQKWVKELTGKRLSKENTILLLKKLNAYPALRTALYSQFYLNFLIIRNRSIPSEDKFTDSLQVIGASYFSSIVSNDKYLIDTLANTVNPDIQVIKVQAINSPAHSI</sequence>
<protein>
    <submittedName>
        <fullName evidence="1">Uncharacterized protein</fullName>
    </submittedName>
</protein>
<gene>
    <name evidence="1" type="ORF">NCTC11978_00653</name>
</gene>
<dbReference type="Proteomes" id="UP000254033">
    <property type="component" value="Unassembled WGS sequence"/>
</dbReference>
<name>A0A378IQH5_9GAMM</name>